<comment type="caution">
    <text evidence="3">The sequence shown here is derived from an EMBL/GenBank/DDBJ whole genome shotgun (WGS) entry which is preliminary data.</text>
</comment>
<evidence type="ECO:0000313" key="3">
    <source>
        <dbReference type="EMBL" id="GAA0435217.1"/>
    </source>
</evidence>
<feature type="chain" id="PRO_5045827860" description="Lipoprotein" evidence="2">
    <location>
        <begin position="21"/>
        <end position="136"/>
    </location>
</feature>
<reference evidence="3 4" key="1">
    <citation type="journal article" date="2019" name="Int. J. Syst. Evol. Microbiol.">
        <title>The Global Catalogue of Microorganisms (GCM) 10K type strain sequencing project: providing services to taxonomists for standard genome sequencing and annotation.</title>
        <authorList>
            <consortium name="The Broad Institute Genomics Platform"/>
            <consortium name="The Broad Institute Genome Sequencing Center for Infectious Disease"/>
            <person name="Wu L."/>
            <person name="Ma J."/>
        </authorList>
    </citation>
    <scope>NUCLEOTIDE SEQUENCE [LARGE SCALE GENOMIC DNA]</scope>
    <source>
        <strain evidence="3 4">JCM 12149</strain>
    </source>
</reference>
<dbReference type="RefSeq" id="WP_343751540.1">
    <property type="nucleotide sequence ID" value="NZ_BAAADM010000026.1"/>
</dbReference>
<evidence type="ECO:0000313" key="4">
    <source>
        <dbReference type="Proteomes" id="UP001501459"/>
    </source>
</evidence>
<sequence length="136" mass="15576">MTLRKWMITMVLAVAAISIAGCSSGDESDKNDEPKQEEKDQSKDQENNEPSQELSSDDDLQKTLKQEDEVKKAMVQLVEGEDKESVNIDIQLKAEKEWNDDLKTKYQDIIRNKYPDKPVDIIIAQDGTKLDQYQLD</sequence>
<keyword evidence="2" id="KW-0732">Signal</keyword>
<organism evidence="3 4">
    <name type="scientific">Lentibacillus halophilus</name>
    <dbReference type="NCBI Taxonomy" id="295065"/>
    <lineage>
        <taxon>Bacteria</taxon>
        <taxon>Bacillati</taxon>
        <taxon>Bacillota</taxon>
        <taxon>Bacilli</taxon>
        <taxon>Bacillales</taxon>
        <taxon>Bacillaceae</taxon>
        <taxon>Lentibacillus</taxon>
    </lineage>
</organism>
<evidence type="ECO:0008006" key="5">
    <source>
        <dbReference type="Google" id="ProtNLM"/>
    </source>
</evidence>
<proteinExistence type="predicted"/>
<name>A0ABN0Z5Z2_9BACI</name>
<evidence type="ECO:0000256" key="1">
    <source>
        <dbReference type="SAM" id="MobiDB-lite"/>
    </source>
</evidence>
<dbReference type="EMBL" id="BAAADM010000026">
    <property type="protein sequence ID" value="GAA0435217.1"/>
    <property type="molecule type" value="Genomic_DNA"/>
</dbReference>
<feature type="compositionally biased region" description="Basic and acidic residues" evidence="1">
    <location>
        <begin position="27"/>
        <end position="46"/>
    </location>
</feature>
<dbReference type="PROSITE" id="PS51257">
    <property type="entry name" value="PROKAR_LIPOPROTEIN"/>
    <property type="match status" value="1"/>
</dbReference>
<evidence type="ECO:0000256" key="2">
    <source>
        <dbReference type="SAM" id="SignalP"/>
    </source>
</evidence>
<accession>A0ABN0Z5Z2</accession>
<dbReference type="Proteomes" id="UP001501459">
    <property type="component" value="Unassembled WGS sequence"/>
</dbReference>
<gene>
    <name evidence="3" type="ORF">GCM10008983_09750</name>
</gene>
<feature type="signal peptide" evidence="2">
    <location>
        <begin position="1"/>
        <end position="20"/>
    </location>
</feature>
<feature type="region of interest" description="Disordered" evidence="1">
    <location>
        <begin position="22"/>
        <end position="61"/>
    </location>
</feature>
<protein>
    <recommendedName>
        <fullName evidence="5">Lipoprotein</fullName>
    </recommendedName>
</protein>
<keyword evidence="4" id="KW-1185">Reference proteome</keyword>